<dbReference type="GO" id="GO:0005886">
    <property type="term" value="C:plasma membrane"/>
    <property type="evidence" value="ECO:0007669"/>
    <property type="project" value="UniProtKB-SubCell"/>
</dbReference>
<evidence type="ECO:0000256" key="2">
    <source>
        <dbReference type="ARBA" id="ARBA00022448"/>
    </source>
</evidence>
<feature type="transmembrane region" description="Helical" evidence="9">
    <location>
        <begin position="228"/>
        <end position="252"/>
    </location>
</feature>
<dbReference type="Pfam" id="PF02653">
    <property type="entry name" value="BPD_transp_2"/>
    <property type="match status" value="1"/>
</dbReference>
<evidence type="ECO:0000256" key="4">
    <source>
        <dbReference type="ARBA" id="ARBA00022692"/>
    </source>
</evidence>
<evidence type="ECO:0000256" key="1">
    <source>
        <dbReference type="ARBA" id="ARBA00004651"/>
    </source>
</evidence>
<feature type="transmembrane region" description="Helical" evidence="9">
    <location>
        <begin position="6"/>
        <end position="27"/>
    </location>
</feature>
<keyword evidence="6 9" id="KW-1133">Transmembrane helix</keyword>
<feature type="transmembrane region" description="Helical" evidence="9">
    <location>
        <begin position="264"/>
        <end position="283"/>
    </location>
</feature>
<keyword evidence="4 9" id="KW-0812">Transmembrane</keyword>
<feature type="transmembrane region" description="Helical" evidence="9">
    <location>
        <begin position="144"/>
        <end position="162"/>
    </location>
</feature>
<evidence type="ECO:0000256" key="5">
    <source>
        <dbReference type="ARBA" id="ARBA00022970"/>
    </source>
</evidence>
<gene>
    <name evidence="10" type="ORF">AWB83_04197</name>
</gene>
<evidence type="ECO:0000256" key="6">
    <source>
        <dbReference type="ARBA" id="ARBA00022989"/>
    </source>
</evidence>
<dbReference type="GO" id="GO:0022857">
    <property type="term" value="F:transmembrane transporter activity"/>
    <property type="evidence" value="ECO:0007669"/>
    <property type="project" value="InterPro"/>
</dbReference>
<keyword evidence="2" id="KW-0813">Transport</keyword>
<dbReference type="InterPro" id="IPR052157">
    <property type="entry name" value="BCAA_transport_permease"/>
</dbReference>
<feature type="transmembrane region" description="Helical" evidence="9">
    <location>
        <begin position="34"/>
        <end position="55"/>
    </location>
</feature>
<comment type="similarity">
    <text evidence="8">Belongs to the binding-protein-dependent transport system permease family. LivHM subfamily.</text>
</comment>
<comment type="caution">
    <text evidence="10">The sequence shown here is derived from an EMBL/GenBank/DDBJ whole genome shotgun (WGS) entry which is preliminary data.</text>
</comment>
<accession>A0A158CC38</accession>
<dbReference type="InterPro" id="IPR001851">
    <property type="entry name" value="ABC_transp_permease"/>
</dbReference>
<name>A0A158CC38_9BURK</name>
<dbReference type="STRING" id="1777144.AWB83_04197"/>
<evidence type="ECO:0000256" key="8">
    <source>
        <dbReference type="ARBA" id="ARBA00037998"/>
    </source>
</evidence>
<feature type="transmembrane region" description="Helical" evidence="9">
    <location>
        <begin position="61"/>
        <end position="83"/>
    </location>
</feature>
<sequence>MDKMAVFLLAGLTNGSVYGLIGLSLSLIYGTNRIINFAQGDFVMAGAMSAILFMVTCSLPAPLAIAAVIAVVLTGALALEFGIYRPLMKRGAPPLTVMIGTLAGAIIASGGALLIWGANQLYVPNIFSLDPITLGPLTTNLQQIAIMVAFVVLLGITWFLLYRTSFGLCIRATGAQPRVAQLMGIRASRVVRFGFMFSALVSGLAGVLVGPLLGGQVSMGVELTVKGFMAAILGGLGSPFASAAGGLAIGVLEAFVAGYGSSLYAEPIIFLLILIVLLVRPFGLLGDFEASRR</sequence>
<keyword evidence="11" id="KW-1185">Reference proteome</keyword>
<dbReference type="RefSeq" id="WP_159463069.1">
    <property type="nucleotide sequence ID" value="NZ_FCOB02000020.1"/>
</dbReference>
<evidence type="ECO:0000256" key="7">
    <source>
        <dbReference type="ARBA" id="ARBA00023136"/>
    </source>
</evidence>
<protein>
    <submittedName>
        <fullName evidence="10">Inner-membrane translocator</fullName>
    </submittedName>
</protein>
<evidence type="ECO:0000256" key="3">
    <source>
        <dbReference type="ARBA" id="ARBA00022475"/>
    </source>
</evidence>
<reference evidence="10" key="1">
    <citation type="submission" date="2016-01" db="EMBL/GenBank/DDBJ databases">
        <authorList>
            <person name="Peeters C."/>
        </authorList>
    </citation>
    <scope>NUCLEOTIDE SEQUENCE [LARGE SCALE GENOMIC DNA]</scope>
    <source>
        <strain evidence="10">LMG 29326</strain>
    </source>
</reference>
<feature type="transmembrane region" description="Helical" evidence="9">
    <location>
        <begin position="193"/>
        <end position="213"/>
    </location>
</feature>
<dbReference type="Proteomes" id="UP000054978">
    <property type="component" value="Unassembled WGS sequence"/>
</dbReference>
<evidence type="ECO:0000256" key="9">
    <source>
        <dbReference type="SAM" id="Phobius"/>
    </source>
</evidence>
<keyword evidence="3" id="KW-1003">Cell membrane</keyword>
<dbReference type="CDD" id="cd06582">
    <property type="entry name" value="TM_PBP1_LivH_like"/>
    <property type="match status" value="1"/>
</dbReference>
<evidence type="ECO:0000313" key="10">
    <source>
        <dbReference type="EMBL" id="SAK79928.1"/>
    </source>
</evidence>
<keyword evidence="7 9" id="KW-0472">Membrane</keyword>
<comment type="subcellular location">
    <subcellularLocation>
        <location evidence="1">Cell membrane</location>
        <topology evidence="1">Multi-pass membrane protein</topology>
    </subcellularLocation>
</comment>
<dbReference type="OrthoDB" id="25113at2"/>
<dbReference type="PANTHER" id="PTHR11795">
    <property type="entry name" value="BRANCHED-CHAIN AMINO ACID TRANSPORT SYSTEM PERMEASE PROTEIN LIVH"/>
    <property type="match status" value="1"/>
</dbReference>
<evidence type="ECO:0000313" key="11">
    <source>
        <dbReference type="Proteomes" id="UP000054978"/>
    </source>
</evidence>
<dbReference type="GO" id="GO:0006865">
    <property type="term" value="P:amino acid transport"/>
    <property type="evidence" value="ECO:0007669"/>
    <property type="project" value="UniProtKB-KW"/>
</dbReference>
<dbReference type="AlphaFoldDB" id="A0A158CC38"/>
<dbReference type="EMBL" id="FCOB02000020">
    <property type="protein sequence ID" value="SAK79928.1"/>
    <property type="molecule type" value="Genomic_DNA"/>
</dbReference>
<feature type="transmembrane region" description="Helical" evidence="9">
    <location>
        <begin position="95"/>
        <end position="118"/>
    </location>
</feature>
<dbReference type="PANTHER" id="PTHR11795:SF445">
    <property type="entry name" value="AMINO ACID ABC TRANSPORTER PERMEASE PROTEIN"/>
    <property type="match status" value="1"/>
</dbReference>
<organism evidence="10 11">
    <name type="scientific">Caballeronia ptereochthonis</name>
    <dbReference type="NCBI Taxonomy" id="1777144"/>
    <lineage>
        <taxon>Bacteria</taxon>
        <taxon>Pseudomonadati</taxon>
        <taxon>Pseudomonadota</taxon>
        <taxon>Betaproteobacteria</taxon>
        <taxon>Burkholderiales</taxon>
        <taxon>Burkholderiaceae</taxon>
        <taxon>Caballeronia</taxon>
    </lineage>
</organism>
<proteinExistence type="inferred from homology"/>
<keyword evidence="5" id="KW-0029">Amino-acid transport</keyword>